<dbReference type="PRINTS" id="PR00039">
    <property type="entry name" value="HTHLYSR"/>
</dbReference>
<dbReference type="Pfam" id="PF00126">
    <property type="entry name" value="HTH_1"/>
    <property type="match status" value="1"/>
</dbReference>
<dbReference type="OrthoDB" id="3636008at2"/>
<evidence type="ECO:0000256" key="2">
    <source>
        <dbReference type="ARBA" id="ARBA00023015"/>
    </source>
</evidence>
<comment type="similarity">
    <text evidence="1">Belongs to the LysR transcriptional regulatory family.</text>
</comment>
<evidence type="ECO:0000313" key="7">
    <source>
        <dbReference type="Proteomes" id="UP000316125"/>
    </source>
</evidence>
<keyword evidence="2" id="KW-0805">Transcription regulation</keyword>
<dbReference type="InterPro" id="IPR000847">
    <property type="entry name" value="LysR_HTH_N"/>
</dbReference>
<dbReference type="GO" id="GO:0003700">
    <property type="term" value="F:DNA-binding transcription factor activity"/>
    <property type="evidence" value="ECO:0007669"/>
    <property type="project" value="InterPro"/>
</dbReference>
<proteinExistence type="inferred from homology"/>
<dbReference type="Pfam" id="PF03466">
    <property type="entry name" value="LysR_substrate"/>
    <property type="match status" value="1"/>
</dbReference>
<dbReference type="SUPFAM" id="SSF46785">
    <property type="entry name" value="Winged helix' DNA-binding domain"/>
    <property type="match status" value="1"/>
</dbReference>
<organism evidence="6 7">
    <name type="scientific">Microbacterium foliorum</name>
    <dbReference type="NCBI Taxonomy" id="104336"/>
    <lineage>
        <taxon>Bacteria</taxon>
        <taxon>Bacillati</taxon>
        <taxon>Actinomycetota</taxon>
        <taxon>Actinomycetes</taxon>
        <taxon>Micrococcales</taxon>
        <taxon>Microbacteriaceae</taxon>
        <taxon>Microbacterium</taxon>
    </lineage>
</organism>
<dbReference type="InterPro" id="IPR005119">
    <property type="entry name" value="LysR_subst-bd"/>
</dbReference>
<dbReference type="CDD" id="cd05466">
    <property type="entry name" value="PBP2_LTTR_substrate"/>
    <property type="match status" value="1"/>
</dbReference>
<evidence type="ECO:0000256" key="4">
    <source>
        <dbReference type="ARBA" id="ARBA00023163"/>
    </source>
</evidence>
<reference evidence="6 7" key="1">
    <citation type="submission" date="2019-06" db="EMBL/GenBank/DDBJ databases">
        <title>Complete genome of Microbacterium foliorum M2.</title>
        <authorList>
            <person name="Cao G."/>
        </authorList>
    </citation>
    <scope>NUCLEOTIDE SEQUENCE [LARGE SCALE GENOMIC DNA]</scope>
    <source>
        <strain evidence="6 7">M2</strain>
    </source>
</reference>
<dbReference type="PROSITE" id="PS50931">
    <property type="entry name" value="HTH_LYSR"/>
    <property type="match status" value="1"/>
</dbReference>
<dbReference type="InterPro" id="IPR050950">
    <property type="entry name" value="HTH-type_LysR_regulators"/>
</dbReference>
<evidence type="ECO:0000313" key="6">
    <source>
        <dbReference type="EMBL" id="QDE36692.1"/>
    </source>
</evidence>
<gene>
    <name evidence="6" type="ORF">FIV50_15290</name>
</gene>
<dbReference type="Gene3D" id="1.10.10.10">
    <property type="entry name" value="Winged helix-like DNA-binding domain superfamily/Winged helix DNA-binding domain"/>
    <property type="match status" value="1"/>
</dbReference>
<keyword evidence="4" id="KW-0804">Transcription</keyword>
<dbReference type="GO" id="GO:0005829">
    <property type="term" value="C:cytosol"/>
    <property type="evidence" value="ECO:0007669"/>
    <property type="project" value="TreeGrafter"/>
</dbReference>
<dbReference type="InterPro" id="IPR036388">
    <property type="entry name" value="WH-like_DNA-bd_sf"/>
</dbReference>
<feature type="domain" description="HTH lysR-type" evidence="5">
    <location>
        <begin position="1"/>
        <end position="58"/>
    </location>
</feature>
<dbReference type="GO" id="GO:0003677">
    <property type="term" value="F:DNA binding"/>
    <property type="evidence" value="ECO:0007669"/>
    <property type="project" value="UniProtKB-KW"/>
</dbReference>
<dbReference type="InterPro" id="IPR036390">
    <property type="entry name" value="WH_DNA-bd_sf"/>
</dbReference>
<evidence type="ECO:0000259" key="5">
    <source>
        <dbReference type="PROSITE" id="PS50931"/>
    </source>
</evidence>
<evidence type="ECO:0000256" key="1">
    <source>
        <dbReference type="ARBA" id="ARBA00009437"/>
    </source>
</evidence>
<keyword evidence="3" id="KW-0238">DNA-binding</keyword>
<dbReference type="AlphaFoldDB" id="A0A4Y5YUY0"/>
<evidence type="ECO:0000256" key="3">
    <source>
        <dbReference type="ARBA" id="ARBA00023125"/>
    </source>
</evidence>
<dbReference type="PANTHER" id="PTHR30419">
    <property type="entry name" value="HTH-TYPE TRANSCRIPTIONAL REGULATOR YBHD"/>
    <property type="match status" value="1"/>
</dbReference>
<dbReference type="EMBL" id="CP041040">
    <property type="protein sequence ID" value="QDE36692.1"/>
    <property type="molecule type" value="Genomic_DNA"/>
</dbReference>
<protein>
    <submittedName>
        <fullName evidence="6">LysR family transcriptional regulator</fullName>
    </submittedName>
</protein>
<dbReference type="FunFam" id="1.10.10.10:FF:000001">
    <property type="entry name" value="LysR family transcriptional regulator"/>
    <property type="match status" value="1"/>
</dbReference>
<accession>A0A4Y5YUY0</accession>
<dbReference type="Gene3D" id="3.40.190.290">
    <property type="match status" value="1"/>
</dbReference>
<dbReference type="SUPFAM" id="SSF53850">
    <property type="entry name" value="Periplasmic binding protein-like II"/>
    <property type="match status" value="1"/>
</dbReference>
<name>A0A4Y5YUY0_9MICO</name>
<sequence length="298" mass="31223">MDARQLGYFLAIVDHGGFGKAAEHIHVAQPSLSQSIATLERELGVTLFHRSGRRTRLSPAGEDLVGPARRVIRELDSAAAAMNAVRGLRSGHVDISSMPSPGIEPLTSMVAAFCVRYPELTVHVDGAFTAEEVINAVRSGTAEIGLVGTSAPTLTPGLVSIPLERQPLILIVNPADDHFGDGTTVDASELGGSRLIASPRGSLMRSMVDDALATGVDASVVVEVAHRTSILPLVHSGVGHAVMPSSWADSAALWGMRTLTIQPVSQLHVAAVARSEQPTPAASAFLEIAKEYAATHDS</sequence>
<dbReference type="Proteomes" id="UP000316125">
    <property type="component" value="Chromosome"/>
</dbReference>